<reference evidence="9 12" key="2">
    <citation type="submission" date="2019-07" db="EMBL/GenBank/DDBJ databases">
        <title>Whole genome shotgun sequence of Halolactibacillus halophilus NBRC 100868.</title>
        <authorList>
            <person name="Hosoyama A."/>
            <person name="Uohara A."/>
            <person name="Ohji S."/>
            <person name="Ichikawa N."/>
        </authorList>
    </citation>
    <scope>NUCLEOTIDE SEQUENCE [LARGE SCALE GENOMIC DNA]</scope>
    <source>
        <strain evidence="9 12">NBRC 100868</strain>
    </source>
</reference>
<evidence type="ECO:0000256" key="3">
    <source>
        <dbReference type="ARBA" id="ARBA00022763"/>
    </source>
</evidence>
<dbReference type="STRING" id="306540.SAMN05421839_10143"/>
<dbReference type="GO" id="GO:0006302">
    <property type="term" value="P:double-strand break repair"/>
    <property type="evidence" value="ECO:0007669"/>
    <property type="project" value="TreeGrafter"/>
</dbReference>
<evidence type="ECO:0000256" key="5">
    <source>
        <dbReference type="ARBA" id="ARBA00023204"/>
    </source>
</evidence>
<dbReference type="PANTHER" id="PTHR33991:SF1">
    <property type="entry name" value="DNA REPAIR PROTEIN RECO"/>
    <property type="match status" value="1"/>
</dbReference>
<gene>
    <name evidence="7 9" type="primary">recO</name>
    <name evidence="9" type="ORF">HHA03_00350</name>
    <name evidence="10" type="ORF">SAMN05421839_10143</name>
</gene>
<feature type="domain" description="DNA replication/recombination mediator RecO N-terminal" evidence="8">
    <location>
        <begin position="1"/>
        <end position="78"/>
    </location>
</feature>
<dbReference type="Proteomes" id="UP000321547">
    <property type="component" value="Unassembled WGS sequence"/>
</dbReference>
<proteinExistence type="inferred from homology"/>
<dbReference type="SUPFAM" id="SSF50249">
    <property type="entry name" value="Nucleic acid-binding proteins"/>
    <property type="match status" value="1"/>
</dbReference>
<dbReference type="InterPro" id="IPR042242">
    <property type="entry name" value="RecO_C"/>
</dbReference>
<evidence type="ECO:0000256" key="1">
    <source>
        <dbReference type="ARBA" id="ARBA00007452"/>
    </source>
</evidence>
<dbReference type="GO" id="GO:0043590">
    <property type="term" value="C:bacterial nucleoid"/>
    <property type="evidence" value="ECO:0007669"/>
    <property type="project" value="TreeGrafter"/>
</dbReference>
<protein>
    <recommendedName>
        <fullName evidence="2 7">DNA repair protein RecO</fullName>
    </recommendedName>
    <alternativeName>
        <fullName evidence="6 7">Recombination protein O</fullName>
    </alternativeName>
</protein>
<dbReference type="InterPro" id="IPR012340">
    <property type="entry name" value="NA-bd_OB-fold"/>
</dbReference>
<evidence type="ECO:0000313" key="12">
    <source>
        <dbReference type="Proteomes" id="UP000321547"/>
    </source>
</evidence>
<evidence type="ECO:0000256" key="2">
    <source>
        <dbReference type="ARBA" id="ARBA00021310"/>
    </source>
</evidence>
<dbReference type="EMBL" id="FOXC01000001">
    <property type="protein sequence ID" value="SFO88465.1"/>
    <property type="molecule type" value="Genomic_DNA"/>
</dbReference>
<comment type="function">
    <text evidence="7">Involved in DNA repair and RecF pathway recombination.</text>
</comment>
<keyword evidence="5 7" id="KW-0234">DNA repair</keyword>
<dbReference type="InterPro" id="IPR022572">
    <property type="entry name" value="DNA_rep/recomb_RecO_N"/>
</dbReference>
<reference evidence="10 11" key="1">
    <citation type="submission" date="2016-10" db="EMBL/GenBank/DDBJ databases">
        <authorList>
            <person name="de Groot N.N."/>
        </authorList>
    </citation>
    <scope>NUCLEOTIDE SEQUENCE [LARGE SCALE GENOMIC DNA]</scope>
    <source>
        <strain evidence="10 11">DSM 17073</strain>
    </source>
</reference>
<keyword evidence="3 7" id="KW-0227">DNA damage</keyword>
<organism evidence="10 11">
    <name type="scientific">Halolactibacillus halophilus</name>
    <dbReference type="NCBI Taxonomy" id="306540"/>
    <lineage>
        <taxon>Bacteria</taxon>
        <taxon>Bacillati</taxon>
        <taxon>Bacillota</taxon>
        <taxon>Bacilli</taxon>
        <taxon>Bacillales</taxon>
        <taxon>Bacillaceae</taxon>
        <taxon>Halolactibacillus</taxon>
    </lineage>
</organism>
<evidence type="ECO:0000256" key="4">
    <source>
        <dbReference type="ARBA" id="ARBA00023172"/>
    </source>
</evidence>
<evidence type="ECO:0000313" key="9">
    <source>
        <dbReference type="EMBL" id="GEM00503.1"/>
    </source>
</evidence>
<keyword evidence="4 7" id="KW-0233">DNA recombination</keyword>
<evidence type="ECO:0000313" key="11">
    <source>
        <dbReference type="Proteomes" id="UP000242243"/>
    </source>
</evidence>
<dbReference type="InterPro" id="IPR003717">
    <property type="entry name" value="RecO"/>
</dbReference>
<dbReference type="SUPFAM" id="SSF57863">
    <property type="entry name" value="ArfGap/RecO-like zinc finger"/>
    <property type="match status" value="1"/>
</dbReference>
<evidence type="ECO:0000256" key="7">
    <source>
        <dbReference type="HAMAP-Rule" id="MF_00201"/>
    </source>
</evidence>
<evidence type="ECO:0000313" key="10">
    <source>
        <dbReference type="EMBL" id="SFO88465.1"/>
    </source>
</evidence>
<dbReference type="Pfam" id="PF11967">
    <property type="entry name" value="RecO_N"/>
    <property type="match status" value="1"/>
</dbReference>
<name>A0A1I5KTV6_9BACI</name>
<comment type="similarity">
    <text evidence="1 7">Belongs to the RecO family.</text>
</comment>
<dbReference type="PANTHER" id="PTHR33991">
    <property type="entry name" value="DNA REPAIR PROTEIN RECO"/>
    <property type="match status" value="1"/>
</dbReference>
<accession>A0A1I5KTV6</accession>
<dbReference type="HAMAP" id="MF_00201">
    <property type="entry name" value="RecO"/>
    <property type="match status" value="1"/>
</dbReference>
<dbReference type="GO" id="GO:0006310">
    <property type="term" value="P:DNA recombination"/>
    <property type="evidence" value="ECO:0007669"/>
    <property type="project" value="UniProtKB-UniRule"/>
</dbReference>
<dbReference type="Proteomes" id="UP000242243">
    <property type="component" value="Unassembled WGS sequence"/>
</dbReference>
<evidence type="ECO:0000256" key="6">
    <source>
        <dbReference type="ARBA" id="ARBA00033409"/>
    </source>
</evidence>
<dbReference type="Gene3D" id="1.20.1440.120">
    <property type="entry name" value="Recombination protein O, C-terminal domain"/>
    <property type="match status" value="1"/>
</dbReference>
<dbReference type="EMBL" id="BJWI01000001">
    <property type="protein sequence ID" value="GEM00503.1"/>
    <property type="molecule type" value="Genomic_DNA"/>
</dbReference>
<sequence length="247" mass="28305">MFEKTEAIVIRTFDYKETHKIVTLMTKRFGKIAVIAQGAKKPKSRNGAISQMFIQGDFLLRVGKGLGTLQQGDVIHSFRKIREDLFKTAYASYMTELTYRVLDERTPLPFIYDQLLKTLTAIEQDKDPEVVTMMYEMKLYPLLGIKPILDHCQSCGTTENLTHFSIGDGGALCQACGKRDAYSFALNPQVIKLMRLFLEVDVNRVENISVKPENKQLINNVLKEYFEHHSGVFLKSRRFLDQLDALK</sequence>
<dbReference type="Pfam" id="PF02565">
    <property type="entry name" value="RecO_C"/>
    <property type="match status" value="1"/>
</dbReference>
<dbReference type="AlphaFoldDB" id="A0A1I5KTV6"/>
<dbReference type="RefSeq" id="WP_089829177.1">
    <property type="nucleotide sequence ID" value="NZ_BJWI01000001.1"/>
</dbReference>
<keyword evidence="12" id="KW-1185">Reference proteome</keyword>
<dbReference type="NCBIfam" id="TIGR00613">
    <property type="entry name" value="reco"/>
    <property type="match status" value="1"/>
</dbReference>
<dbReference type="InterPro" id="IPR037278">
    <property type="entry name" value="ARFGAP/RecO"/>
</dbReference>
<dbReference type="Gene3D" id="2.40.50.140">
    <property type="entry name" value="Nucleic acid-binding proteins"/>
    <property type="match status" value="1"/>
</dbReference>
<evidence type="ECO:0000259" key="8">
    <source>
        <dbReference type="Pfam" id="PF11967"/>
    </source>
</evidence>
<dbReference type="OrthoDB" id="9797083at2"/>